<evidence type="ECO:0000256" key="10">
    <source>
        <dbReference type="RuleBase" id="RU000461"/>
    </source>
</evidence>
<dbReference type="GO" id="GO:0016705">
    <property type="term" value="F:oxidoreductase activity, acting on paired donors, with incorporation or reduction of molecular oxygen"/>
    <property type="evidence" value="ECO:0007669"/>
    <property type="project" value="InterPro"/>
</dbReference>
<dbReference type="InterPro" id="IPR017972">
    <property type="entry name" value="Cyt_P450_CS"/>
</dbReference>
<evidence type="ECO:0000256" key="5">
    <source>
        <dbReference type="ARBA" id="ARBA00022723"/>
    </source>
</evidence>
<dbReference type="AlphaFoldDB" id="A0AA39JU17"/>
<evidence type="ECO:0000256" key="3">
    <source>
        <dbReference type="ARBA" id="ARBA00010617"/>
    </source>
</evidence>
<dbReference type="InterPro" id="IPR036396">
    <property type="entry name" value="Cyt_P450_sf"/>
</dbReference>
<name>A0AA39JU17_9AGAR</name>
<dbReference type="InterPro" id="IPR001128">
    <property type="entry name" value="Cyt_P450"/>
</dbReference>
<evidence type="ECO:0000256" key="11">
    <source>
        <dbReference type="SAM" id="Phobius"/>
    </source>
</evidence>
<dbReference type="PANTHER" id="PTHR46300">
    <property type="entry name" value="P450, PUTATIVE (EUROFUNG)-RELATED-RELATED"/>
    <property type="match status" value="1"/>
</dbReference>
<protein>
    <submittedName>
        <fullName evidence="12">Cytochrome P450</fullName>
    </submittedName>
</protein>
<dbReference type="GO" id="GO:0005506">
    <property type="term" value="F:iron ion binding"/>
    <property type="evidence" value="ECO:0007669"/>
    <property type="project" value="InterPro"/>
</dbReference>
<keyword evidence="11" id="KW-0472">Membrane</keyword>
<proteinExistence type="inferred from homology"/>
<keyword evidence="11" id="KW-1133">Transmembrane helix</keyword>
<comment type="pathway">
    <text evidence="2">Secondary metabolite biosynthesis.</text>
</comment>
<dbReference type="InterPro" id="IPR050364">
    <property type="entry name" value="Cytochrome_P450_fung"/>
</dbReference>
<evidence type="ECO:0000256" key="9">
    <source>
        <dbReference type="PIRSR" id="PIRSR602401-1"/>
    </source>
</evidence>
<comment type="similarity">
    <text evidence="3 10">Belongs to the cytochrome P450 family.</text>
</comment>
<keyword evidence="4 9" id="KW-0349">Heme</keyword>
<dbReference type="Gene3D" id="1.10.630.10">
    <property type="entry name" value="Cytochrome P450"/>
    <property type="match status" value="1"/>
</dbReference>
<organism evidence="12 13">
    <name type="scientific">Armillaria borealis</name>
    <dbReference type="NCBI Taxonomy" id="47425"/>
    <lineage>
        <taxon>Eukaryota</taxon>
        <taxon>Fungi</taxon>
        <taxon>Dikarya</taxon>
        <taxon>Basidiomycota</taxon>
        <taxon>Agaricomycotina</taxon>
        <taxon>Agaricomycetes</taxon>
        <taxon>Agaricomycetidae</taxon>
        <taxon>Agaricales</taxon>
        <taxon>Marasmiineae</taxon>
        <taxon>Physalacriaceae</taxon>
        <taxon>Armillaria</taxon>
    </lineage>
</organism>
<reference evidence="12" key="1">
    <citation type="submission" date="2023-06" db="EMBL/GenBank/DDBJ databases">
        <authorList>
            <consortium name="Lawrence Berkeley National Laboratory"/>
            <person name="Ahrendt S."/>
            <person name="Sahu N."/>
            <person name="Indic B."/>
            <person name="Wong-Bajracharya J."/>
            <person name="Merenyi Z."/>
            <person name="Ke H.-M."/>
            <person name="Monk M."/>
            <person name="Kocsube S."/>
            <person name="Drula E."/>
            <person name="Lipzen A."/>
            <person name="Balint B."/>
            <person name="Henrissat B."/>
            <person name="Andreopoulos B."/>
            <person name="Martin F.M."/>
            <person name="Harder C.B."/>
            <person name="Rigling D."/>
            <person name="Ford K.L."/>
            <person name="Foster G.D."/>
            <person name="Pangilinan J."/>
            <person name="Papanicolaou A."/>
            <person name="Barry K."/>
            <person name="LaButti K."/>
            <person name="Viragh M."/>
            <person name="Koriabine M."/>
            <person name="Yan M."/>
            <person name="Riley R."/>
            <person name="Champramary S."/>
            <person name="Plett K.L."/>
            <person name="Tsai I.J."/>
            <person name="Slot J."/>
            <person name="Sipos G."/>
            <person name="Plett J."/>
            <person name="Nagy L.G."/>
            <person name="Grigoriev I.V."/>
        </authorList>
    </citation>
    <scope>NUCLEOTIDE SEQUENCE</scope>
    <source>
        <strain evidence="12">FPL87.14</strain>
    </source>
</reference>
<evidence type="ECO:0000256" key="2">
    <source>
        <dbReference type="ARBA" id="ARBA00005179"/>
    </source>
</evidence>
<evidence type="ECO:0000313" key="13">
    <source>
        <dbReference type="Proteomes" id="UP001175226"/>
    </source>
</evidence>
<dbReference type="PANTHER" id="PTHR46300:SF7">
    <property type="entry name" value="P450, PUTATIVE (EUROFUNG)-RELATED"/>
    <property type="match status" value="1"/>
</dbReference>
<dbReference type="GO" id="GO:0020037">
    <property type="term" value="F:heme binding"/>
    <property type="evidence" value="ECO:0007669"/>
    <property type="project" value="InterPro"/>
</dbReference>
<feature type="binding site" description="axial binding residue" evidence="9">
    <location>
        <position position="470"/>
    </location>
    <ligand>
        <name>heme</name>
        <dbReference type="ChEBI" id="CHEBI:30413"/>
    </ligand>
    <ligandPart>
        <name>Fe</name>
        <dbReference type="ChEBI" id="CHEBI:18248"/>
    </ligandPart>
</feature>
<dbReference type="PRINTS" id="PR00463">
    <property type="entry name" value="EP450I"/>
</dbReference>
<feature type="transmembrane region" description="Helical" evidence="11">
    <location>
        <begin position="6"/>
        <end position="25"/>
    </location>
</feature>
<accession>A0AA39JU17</accession>
<evidence type="ECO:0000313" key="12">
    <source>
        <dbReference type="EMBL" id="KAK0448769.1"/>
    </source>
</evidence>
<comment type="caution">
    <text evidence="12">The sequence shown here is derived from an EMBL/GenBank/DDBJ whole genome shotgun (WGS) entry which is preliminary data.</text>
</comment>
<dbReference type="SUPFAM" id="SSF48264">
    <property type="entry name" value="Cytochrome P450"/>
    <property type="match status" value="1"/>
</dbReference>
<keyword evidence="13" id="KW-1185">Reference proteome</keyword>
<evidence type="ECO:0000256" key="7">
    <source>
        <dbReference type="ARBA" id="ARBA00023004"/>
    </source>
</evidence>
<keyword evidence="5 9" id="KW-0479">Metal-binding</keyword>
<dbReference type="PROSITE" id="PS00086">
    <property type="entry name" value="CYTOCHROME_P450"/>
    <property type="match status" value="1"/>
</dbReference>
<dbReference type="Pfam" id="PF00067">
    <property type="entry name" value="p450"/>
    <property type="match status" value="1"/>
</dbReference>
<dbReference type="InterPro" id="IPR002401">
    <property type="entry name" value="Cyt_P450_E_grp-I"/>
</dbReference>
<evidence type="ECO:0000256" key="8">
    <source>
        <dbReference type="ARBA" id="ARBA00023033"/>
    </source>
</evidence>
<dbReference type="CDD" id="cd11065">
    <property type="entry name" value="CYP64-like"/>
    <property type="match status" value="1"/>
</dbReference>
<comment type="cofactor">
    <cofactor evidence="1 9">
        <name>heme</name>
        <dbReference type="ChEBI" id="CHEBI:30413"/>
    </cofactor>
</comment>
<keyword evidence="8 10" id="KW-0503">Monooxygenase</keyword>
<dbReference type="Proteomes" id="UP001175226">
    <property type="component" value="Unassembled WGS sequence"/>
</dbReference>
<dbReference type="EMBL" id="JAUEPT010000009">
    <property type="protein sequence ID" value="KAK0448769.1"/>
    <property type="molecule type" value="Genomic_DNA"/>
</dbReference>
<keyword evidence="6 10" id="KW-0560">Oxidoreductase</keyword>
<evidence type="ECO:0000256" key="1">
    <source>
        <dbReference type="ARBA" id="ARBA00001971"/>
    </source>
</evidence>
<keyword evidence="11" id="KW-0812">Transmembrane</keyword>
<gene>
    <name evidence="12" type="ORF">EV421DRAFT_1484004</name>
</gene>
<dbReference type="GO" id="GO:0004497">
    <property type="term" value="F:monooxygenase activity"/>
    <property type="evidence" value="ECO:0007669"/>
    <property type="project" value="UniProtKB-KW"/>
</dbReference>
<keyword evidence="7 9" id="KW-0408">Iron</keyword>
<sequence>MYWTGMSSTTLVVDITLFLVAVVVVRKLYSRRLNNSLGLPYPPGPTPSIIPFVGNIYDMPIQEEWFKFTEWGKQYGPLVMLEVMGQKMCIINTIRAATDLLDARSAIYSDRPQMRMVRELMGWEFNVGFQSYGAKYKKSRKLFHHGFNPRASDAYQPIQTREIILLLEKFLRCPEKFEELLRETSGSIIMMIAFGYQTVKNDEFVRIAEEAQLAMVSAARPGAYLVDFIPFLKYVPEWFPGAHFQRVAREGRELAEDLQNKPYAWARKQFDEGKAKPSFFRSIMEAKGLCSDDPVEEEQLIKKASALMYASECFHDAKILCISRVLLPAGADTILASVLNFFLGMLHAPDVQKKAQEELSRVVGNDRFPTFADRASLPYIECIVKETLRWEQVTPLGVPHRLMKDDVYEGYFIPKGTTMIPNQYAMSHDASMYPDPMTFRPERFMDAPAVKDGGPCDPNTIAFGWGRRICPGRFLAENSLWLHVATTLACFNISPIIGSDGRPVIPPRDYTSGLASRPKPFSCHVLPRNPGVVELIRDSVASVESQ</sequence>
<evidence type="ECO:0000256" key="4">
    <source>
        <dbReference type="ARBA" id="ARBA00022617"/>
    </source>
</evidence>
<evidence type="ECO:0000256" key="6">
    <source>
        <dbReference type="ARBA" id="ARBA00023002"/>
    </source>
</evidence>